<dbReference type="AlphaFoldDB" id="A0A645INE4"/>
<proteinExistence type="predicted"/>
<reference evidence="1" key="1">
    <citation type="submission" date="2019-08" db="EMBL/GenBank/DDBJ databases">
        <authorList>
            <person name="Kucharzyk K."/>
            <person name="Murdoch R.W."/>
            <person name="Higgins S."/>
            <person name="Loffler F."/>
        </authorList>
    </citation>
    <scope>NUCLEOTIDE SEQUENCE</scope>
</reference>
<gene>
    <name evidence="1" type="ORF">SDC9_200282</name>
</gene>
<protein>
    <submittedName>
        <fullName evidence="1">Uncharacterized protein</fullName>
    </submittedName>
</protein>
<accession>A0A645INE4</accession>
<name>A0A645INE4_9ZZZZ</name>
<comment type="caution">
    <text evidence="1">The sequence shown here is derived from an EMBL/GenBank/DDBJ whole genome shotgun (WGS) entry which is preliminary data.</text>
</comment>
<dbReference type="EMBL" id="VSSQ01118904">
    <property type="protein sequence ID" value="MPN52620.1"/>
    <property type="molecule type" value="Genomic_DNA"/>
</dbReference>
<sequence length="110" mass="12456">MRSQRGEAETGGEAGERAHPRAFWLCCGRRGCRLTRGLGGRGLMRVVRGDRLALHAGRAAAAEAFRRFGIVDLQAEAEHQRCGHHYEVFHPCLLFVENDWRSVTRQLSWI</sequence>
<evidence type="ECO:0000313" key="1">
    <source>
        <dbReference type="EMBL" id="MPN52620.1"/>
    </source>
</evidence>
<organism evidence="1">
    <name type="scientific">bioreactor metagenome</name>
    <dbReference type="NCBI Taxonomy" id="1076179"/>
    <lineage>
        <taxon>unclassified sequences</taxon>
        <taxon>metagenomes</taxon>
        <taxon>ecological metagenomes</taxon>
    </lineage>
</organism>